<proteinExistence type="predicted"/>
<evidence type="ECO:0000313" key="1">
    <source>
        <dbReference type="EMBL" id="CAG8487636.1"/>
    </source>
</evidence>
<dbReference type="Proteomes" id="UP000789572">
    <property type="component" value="Unassembled WGS sequence"/>
</dbReference>
<sequence length="88" mass="9454">MPLSLLLDSPSRGLRLNPGFTLASELLAMNGKNIANKTATTPFTILCTPDIGLWEGSRDSQDFLFLAVSLEMGTCPEANPSTAELDVR</sequence>
<evidence type="ECO:0000313" key="2">
    <source>
        <dbReference type="Proteomes" id="UP000789572"/>
    </source>
</evidence>
<gene>
    <name evidence="1" type="ORF">POCULU_LOCUS1890</name>
</gene>
<name>A0A9N8ZG00_9GLOM</name>
<protein>
    <submittedName>
        <fullName evidence="1">8422_t:CDS:1</fullName>
    </submittedName>
</protein>
<keyword evidence="2" id="KW-1185">Reference proteome</keyword>
<reference evidence="1" key="1">
    <citation type="submission" date="2021-06" db="EMBL/GenBank/DDBJ databases">
        <authorList>
            <person name="Kallberg Y."/>
            <person name="Tangrot J."/>
            <person name="Rosling A."/>
        </authorList>
    </citation>
    <scope>NUCLEOTIDE SEQUENCE</scope>
    <source>
        <strain evidence="1">IA702</strain>
    </source>
</reference>
<organism evidence="1 2">
    <name type="scientific">Paraglomus occultum</name>
    <dbReference type="NCBI Taxonomy" id="144539"/>
    <lineage>
        <taxon>Eukaryota</taxon>
        <taxon>Fungi</taxon>
        <taxon>Fungi incertae sedis</taxon>
        <taxon>Mucoromycota</taxon>
        <taxon>Glomeromycotina</taxon>
        <taxon>Glomeromycetes</taxon>
        <taxon>Paraglomerales</taxon>
        <taxon>Paraglomeraceae</taxon>
        <taxon>Paraglomus</taxon>
    </lineage>
</organism>
<dbReference type="EMBL" id="CAJVPJ010000156">
    <property type="protein sequence ID" value="CAG8487636.1"/>
    <property type="molecule type" value="Genomic_DNA"/>
</dbReference>
<accession>A0A9N8ZG00</accession>
<comment type="caution">
    <text evidence="1">The sequence shown here is derived from an EMBL/GenBank/DDBJ whole genome shotgun (WGS) entry which is preliminary data.</text>
</comment>
<dbReference type="AlphaFoldDB" id="A0A9N8ZG00"/>